<keyword evidence="4" id="KW-1185">Reference proteome</keyword>
<keyword evidence="2" id="KW-1133">Transmembrane helix</keyword>
<feature type="transmembrane region" description="Helical" evidence="2">
    <location>
        <begin position="218"/>
        <end position="240"/>
    </location>
</feature>
<protein>
    <submittedName>
        <fullName evidence="3">Uncharacterized protein</fullName>
    </submittedName>
</protein>
<evidence type="ECO:0000256" key="2">
    <source>
        <dbReference type="SAM" id="Phobius"/>
    </source>
</evidence>
<dbReference type="OrthoDB" id="5229328at2759"/>
<gene>
    <name evidence="3" type="ORF">DHEL01_v211897</name>
</gene>
<feature type="transmembrane region" description="Helical" evidence="2">
    <location>
        <begin position="338"/>
        <end position="361"/>
    </location>
</feature>
<organism evidence="3 4">
    <name type="scientific">Diaporthe helianthi</name>
    <dbReference type="NCBI Taxonomy" id="158607"/>
    <lineage>
        <taxon>Eukaryota</taxon>
        <taxon>Fungi</taxon>
        <taxon>Dikarya</taxon>
        <taxon>Ascomycota</taxon>
        <taxon>Pezizomycotina</taxon>
        <taxon>Sordariomycetes</taxon>
        <taxon>Sordariomycetidae</taxon>
        <taxon>Diaporthales</taxon>
        <taxon>Diaporthaceae</taxon>
        <taxon>Diaporthe</taxon>
    </lineage>
</organism>
<feature type="transmembrane region" description="Helical" evidence="2">
    <location>
        <begin position="252"/>
        <end position="275"/>
    </location>
</feature>
<feature type="transmembrane region" description="Helical" evidence="2">
    <location>
        <begin position="186"/>
        <end position="206"/>
    </location>
</feature>
<feature type="transmembrane region" description="Helical" evidence="2">
    <location>
        <begin position="373"/>
        <end position="393"/>
    </location>
</feature>
<dbReference type="EMBL" id="MAVT02002052">
    <property type="protein sequence ID" value="POS69707.1"/>
    <property type="molecule type" value="Genomic_DNA"/>
</dbReference>
<evidence type="ECO:0000313" key="4">
    <source>
        <dbReference type="Proteomes" id="UP000094444"/>
    </source>
</evidence>
<reference evidence="3" key="1">
    <citation type="submission" date="2017-09" db="EMBL/GenBank/DDBJ databases">
        <title>Polyketide synthases of a Diaporthe helianthi virulent isolate.</title>
        <authorList>
            <person name="Baroncelli R."/>
        </authorList>
    </citation>
    <scope>NUCLEOTIDE SEQUENCE [LARGE SCALE GENOMIC DNA]</scope>
    <source>
        <strain evidence="3">7/96</strain>
    </source>
</reference>
<keyword evidence="2" id="KW-0472">Membrane</keyword>
<name>A0A2P5HHH8_DIAHE</name>
<dbReference type="STRING" id="158607.A0A2P5HHH8"/>
<sequence length="453" mass="48605">MIYKHLGQRRQVTGTESDAGYIRSSGQDNTKGSCEQYLHMYTLGHPPRVTHEVVLKCLGLQRGTDFLMAFLTLQHVGAAQLGGRQNNPGFITALPTVATSPNPPQLPGPPRPIFTPTSSTIDTASPPSLVPPAVLPSSIQISSTTPQITLFQPTATLPSQAATSAAQVINDHYFGGIPRPSPDAPVTGIFLVLFILGALVFGWIYWKNAKRPIKGSNGDRLSALMICFCLAEALVCVFRLSWASTDTQPAVIFLALVSESIGSVSLFTVNFLLTSRLVRIFDLRSSLWTRSIIASAVKYAMTIACSLVILLHVLGAGLHEFNRNAGGVEKSGARLLQASTGLLMITGFIFLVVVLAASTAANRTRVEKSGARMAVYLVGAGTLTMTSQIARFASTFIIWRPTDQTSIGILSRPVYYITGFGMSASIITLYAASRIDLLFGKRSTSNGRSSPQP</sequence>
<proteinExistence type="predicted"/>
<feature type="transmembrane region" description="Helical" evidence="2">
    <location>
        <begin position="413"/>
        <end position="432"/>
    </location>
</feature>
<dbReference type="PANTHER" id="PTHR35184:SF1">
    <property type="entry name" value="INTEGRAL MEMBRANE PROTEIN"/>
    <property type="match status" value="1"/>
</dbReference>
<keyword evidence="2" id="KW-0812">Transmembrane</keyword>
<feature type="region of interest" description="Disordered" evidence="1">
    <location>
        <begin position="1"/>
        <end position="29"/>
    </location>
</feature>
<dbReference type="AlphaFoldDB" id="A0A2P5HHH8"/>
<dbReference type="PANTHER" id="PTHR35184">
    <property type="entry name" value="YALI0C10208P"/>
    <property type="match status" value="1"/>
</dbReference>
<accession>A0A2P5HHH8</accession>
<dbReference type="InParanoid" id="A0A2P5HHH8"/>
<feature type="transmembrane region" description="Helical" evidence="2">
    <location>
        <begin position="296"/>
        <end position="318"/>
    </location>
</feature>
<evidence type="ECO:0000256" key="1">
    <source>
        <dbReference type="SAM" id="MobiDB-lite"/>
    </source>
</evidence>
<comment type="caution">
    <text evidence="3">The sequence shown here is derived from an EMBL/GenBank/DDBJ whole genome shotgun (WGS) entry which is preliminary data.</text>
</comment>
<dbReference type="Proteomes" id="UP000094444">
    <property type="component" value="Unassembled WGS sequence"/>
</dbReference>
<evidence type="ECO:0000313" key="3">
    <source>
        <dbReference type="EMBL" id="POS69707.1"/>
    </source>
</evidence>